<proteinExistence type="predicted"/>
<reference evidence="1 2" key="1">
    <citation type="submission" date="2018-04" db="EMBL/GenBank/DDBJ databases">
        <authorList>
            <person name="Vogel A."/>
        </authorList>
    </citation>
    <scope>NUCLEOTIDE SEQUENCE [LARGE SCALE GENOMIC DNA]</scope>
</reference>
<organism evidence="1 2">
    <name type="scientific">Cuscuta campestris</name>
    <dbReference type="NCBI Taxonomy" id="132261"/>
    <lineage>
        <taxon>Eukaryota</taxon>
        <taxon>Viridiplantae</taxon>
        <taxon>Streptophyta</taxon>
        <taxon>Embryophyta</taxon>
        <taxon>Tracheophyta</taxon>
        <taxon>Spermatophyta</taxon>
        <taxon>Magnoliopsida</taxon>
        <taxon>eudicotyledons</taxon>
        <taxon>Gunneridae</taxon>
        <taxon>Pentapetalae</taxon>
        <taxon>asterids</taxon>
        <taxon>lamiids</taxon>
        <taxon>Solanales</taxon>
        <taxon>Convolvulaceae</taxon>
        <taxon>Cuscuteae</taxon>
        <taxon>Cuscuta</taxon>
        <taxon>Cuscuta subgen. Grammica</taxon>
        <taxon>Cuscuta sect. Cleistogrammica</taxon>
    </lineage>
</organism>
<name>A0A484LYY7_9ASTE</name>
<keyword evidence="2" id="KW-1185">Reference proteome</keyword>
<dbReference type="AlphaFoldDB" id="A0A484LYY7"/>
<evidence type="ECO:0000313" key="1">
    <source>
        <dbReference type="EMBL" id="VFQ80978.1"/>
    </source>
</evidence>
<evidence type="ECO:0000313" key="2">
    <source>
        <dbReference type="Proteomes" id="UP000595140"/>
    </source>
</evidence>
<gene>
    <name evidence="1" type="ORF">CCAM_LOCUS22754</name>
</gene>
<protein>
    <submittedName>
        <fullName evidence="1">Uncharacterized protein</fullName>
    </submittedName>
</protein>
<accession>A0A484LYY7</accession>
<dbReference type="Proteomes" id="UP000595140">
    <property type="component" value="Unassembled WGS sequence"/>
</dbReference>
<dbReference type="EMBL" id="OOIL02002238">
    <property type="protein sequence ID" value="VFQ80978.1"/>
    <property type="molecule type" value="Genomic_DNA"/>
</dbReference>
<sequence length="74" mass="8805">MVNFSKGEYVPDPFITFEATGFPPKILRDVRYLLRRRSTCRTLYCYEMLIHFHNQHIEFFEAAKWIVEASCIAS</sequence>